<proteinExistence type="predicted"/>
<gene>
    <name evidence="1" type="ORF">H5410_027132</name>
</gene>
<dbReference type="EMBL" id="JACXVP010000005">
    <property type="protein sequence ID" value="KAG5605640.1"/>
    <property type="molecule type" value="Genomic_DNA"/>
</dbReference>
<dbReference type="Proteomes" id="UP000824120">
    <property type="component" value="Chromosome 5"/>
</dbReference>
<dbReference type="PANTHER" id="PTHR46249">
    <property type="entry name" value="CCHC-TYPE DOMAIN-CONTAINING PROTEIN-RELATED"/>
    <property type="match status" value="1"/>
</dbReference>
<dbReference type="Gene3D" id="3.10.10.10">
    <property type="entry name" value="HIV Type 1 Reverse Transcriptase, subunit A, domain 1"/>
    <property type="match status" value="1"/>
</dbReference>
<dbReference type="AlphaFoldDB" id="A0A9J5Z0X5"/>
<name>A0A9J5Z0X5_SOLCO</name>
<comment type="caution">
    <text evidence="1">The sequence shown here is derived from an EMBL/GenBank/DDBJ whole genome shotgun (WGS) entry which is preliminary data.</text>
</comment>
<evidence type="ECO:0000313" key="2">
    <source>
        <dbReference type="Proteomes" id="UP000824120"/>
    </source>
</evidence>
<evidence type="ECO:0000313" key="1">
    <source>
        <dbReference type="EMBL" id="KAG5605640.1"/>
    </source>
</evidence>
<sequence>MSLVKLNLKTQEKTSSSIHLEDIPESDPLYAKLQEYITQKQSNTFASIAREHTIDDMKTYEKVEKREMIFLLENSDIQRREEPWKIFQRYLLNGLYFPGESHNTRKYYETLLISTGVEFQHFSRYNTSENIYNFSKMIVKQIIHIEDWGISSMNERQISLNNVKISFTYWDYIQAFDKVLCYNNERHKHTCFIKLYKEWVKISPDLNRLYQQEHISYLQQIEHICFFIEFFIPWIHKWVPKDKLMKKDPQTKLIYGQELLDQIAATIKEYNRIPNKEIVTDDSTSVKHMARRISNHDEEEQNQMILDYQEEVKKTLLSNLNHYIKSDSSVRSEASEDMHEAQQIEEEEPVDALKKAEALLAKLKDKENIPTKSHPCQMNSELVQFCKKKIDNLLQKGLIKPSKSPWSCTAFYTRKYYEILLISICVEFQHFSGYNTGENVYNFSKMIVKQIIHIEDWGISSMTERQISLNNVRISITYWDYIQAFDKVLCYNNERHKHTGFIKVCAKIFASPIPNWFINWWSYHGPTIKILPEPFLKLYKEWVKISPDLNRLYQQEHISYLQQIEHICFFIEFSIPWIHKWVPEVDFTEEQIPCLYRTYYNNFWDKLMKKDPQTKSIYGQELIPNKGIVPDDSTSVKYMARRISNHDKEEQNQMILDYLEEVKKTLLF</sequence>
<accession>A0A9J5Z0X5</accession>
<keyword evidence="2" id="KW-1185">Reference proteome</keyword>
<reference evidence="1 2" key="1">
    <citation type="submission" date="2020-09" db="EMBL/GenBank/DDBJ databases">
        <title>De no assembly of potato wild relative species, Solanum commersonii.</title>
        <authorList>
            <person name="Cho K."/>
        </authorList>
    </citation>
    <scope>NUCLEOTIDE SEQUENCE [LARGE SCALE GENOMIC DNA]</scope>
    <source>
        <strain evidence="1">LZ3.2</strain>
        <tissue evidence="1">Leaf</tissue>
    </source>
</reference>
<protein>
    <submittedName>
        <fullName evidence="1">Uncharacterized protein</fullName>
    </submittedName>
</protein>
<dbReference type="PANTHER" id="PTHR46249:SF41">
    <property type="entry name" value="RETROPEPSINS DOMAIN-CONTAINING PROTEIN"/>
    <property type="match status" value="1"/>
</dbReference>
<dbReference type="OrthoDB" id="1743486at2759"/>
<organism evidence="1 2">
    <name type="scientific">Solanum commersonii</name>
    <name type="common">Commerson's wild potato</name>
    <name type="synonym">Commerson's nightshade</name>
    <dbReference type="NCBI Taxonomy" id="4109"/>
    <lineage>
        <taxon>Eukaryota</taxon>
        <taxon>Viridiplantae</taxon>
        <taxon>Streptophyta</taxon>
        <taxon>Embryophyta</taxon>
        <taxon>Tracheophyta</taxon>
        <taxon>Spermatophyta</taxon>
        <taxon>Magnoliopsida</taxon>
        <taxon>eudicotyledons</taxon>
        <taxon>Gunneridae</taxon>
        <taxon>Pentapetalae</taxon>
        <taxon>asterids</taxon>
        <taxon>lamiids</taxon>
        <taxon>Solanales</taxon>
        <taxon>Solanaceae</taxon>
        <taxon>Solanoideae</taxon>
        <taxon>Solaneae</taxon>
        <taxon>Solanum</taxon>
    </lineage>
</organism>